<dbReference type="InterPro" id="IPR001763">
    <property type="entry name" value="Rhodanese-like_dom"/>
</dbReference>
<dbReference type="InterPro" id="IPR036873">
    <property type="entry name" value="Rhodanese-like_dom_sf"/>
</dbReference>
<dbReference type="GO" id="GO:0043828">
    <property type="term" value="F:tRNA 2-selenouridine synthase activity"/>
    <property type="evidence" value="ECO:0007669"/>
    <property type="project" value="UniProtKB-EC"/>
</dbReference>
<dbReference type="NCBIfam" id="TIGR03167">
    <property type="entry name" value="tRNA_sel_U_synt"/>
    <property type="match status" value="1"/>
</dbReference>
<dbReference type="Proteomes" id="UP000501602">
    <property type="component" value="Chromosome"/>
</dbReference>
<comment type="catalytic activity">
    <reaction evidence="2">
        <text>5-methylaminomethyl-S-(2E)-geranyl-thiouridine(34) in tRNA + selenophosphate + H(+) = 5-methylaminomethyl-2-(Se-phospho)selenouridine(34) in tRNA + (2E)-thiogeraniol</text>
        <dbReference type="Rhea" id="RHEA:60172"/>
        <dbReference type="Rhea" id="RHEA-COMP:14654"/>
        <dbReference type="Rhea" id="RHEA-COMP:15523"/>
        <dbReference type="ChEBI" id="CHEBI:15378"/>
        <dbReference type="ChEBI" id="CHEBI:16144"/>
        <dbReference type="ChEBI" id="CHEBI:140632"/>
        <dbReference type="ChEBI" id="CHEBI:143702"/>
        <dbReference type="ChEBI" id="CHEBI:143703"/>
    </reaction>
</comment>
<keyword evidence="2" id="KW-0808">Transferase</keyword>
<dbReference type="SMART" id="SM00450">
    <property type="entry name" value="RHOD"/>
    <property type="match status" value="1"/>
</dbReference>
<dbReference type="Gene3D" id="3.40.250.10">
    <property type="entry name" value="Rhodanese-like domain"/>
    <property type="match status" value="1"/>
</dbReference>
<dbReference type="KEGG" id="fes:HER31_16840"/>
<organism evidence="4 5">
    <name type="scientific">Ferrimonas lipolytica</name>
    <dbReference type="NCBI Taxonomy" id="2724191"/>
    <lineage>
        <taxon>Bacteria</taxon>
        <taxon>Pseudomonadati</taxon>
        <taxon>Pseudomonadota</taxon>
        <taxon>Gammaproteobacteria</taxon>
        <taxon>Alteromonadales</taxon>
        <taxon>Ferrimonadaceae</taxon>
        <taxon>Ferrimonas</taxon>
    </lineage>
</organism>
<dbReference type="PANTHER" id="PTHR30401">
    <property type="entry name" value="TRNA 2-SELENOURIDINE SYNTHASE"/>
    <property type="match status" value="1"/>
</dbReference>
<feature type="active site" description="S-selanylcysteine intermediate" evidence="2">
    <location>
        <position position="97"/>
    </location>
</feature>
<dbReference type="SUPFAM" id="SSF52821">
    <property type="entry name" value="Rhodanese/Cell cycle control phosphatase"/>
    <property type="match status" value="1"/>
</dbReference>
<evidence type="ECO:0000313" key="5">
    <source>
        <dbReference type="Proteomes" id="UP000501602"/>
    </source>
</evidence>
<evidence type="ECO:0000256" key="2">
    <source>
        <dbReference type="HAMAP-Rule" id="MF_01622"/>
    </source>
</evidence>
<dbReference type="HAMAP" id="MF_01622">
    <property type="entry name" value="tRNA_sel_U_synth"/>
    <property type="match status" value="1"/>
</dbReference>
<dbReference type="Pfam" id="PF26341">
    <property type="entry name" value="AAA_SelU"/>
    <property type="match status" value="1"/>
</dbReference>
<feature type="domain" description="Rhodanese" evidence="3">
    <location>
        <begin position="14"/>
        <end position="137"/>
    </location>
</feature>
<keyword evidence="1 2" id="KW-0711">Selenium</keyword>
<comment type="catalytic activity">
    <reaction evidence="2">
        <text>5-methylaminomethyl-2-thiouridine(34) in tRNA + (2E)-geranyl diphosphate = 5-methylaminomethyl-S-(2E)-geranyl-thiouridine(34) in tRNA + diphosphate</text>
        <dbReference type="Rhea" id="RHEA:14085"/>
        <dbReference type="Rhea" id="RHEA-COMP:10195"/>
        <dbReference type="Rhea" id="RHEA-COMP:14654"/>
        <dbReference type="ChEBI" id="CHEBI:33019"/>
        <dbReference type="ChEBI" id="CHEBI:58057"/>
        <dbReference type="ChEBI" id="CHEBI:74455"/>
        <dbReference type="ChEBI" id="CHEBI:140632"/>
    </reaction>
</comment>
<comment type="catalytic activity">
    <reaction evidence="2">
        <text>5-methylaminomethyl-2-thiouridine(34) in tRNA + selenophosphate + (2E)-geranyl diphosphate + H2O + H(+) = 5-methylaminomethyl-2-selenouridine(34) in tRNA + (2E)-thiogeraniol + phosphate + diphosphate</text>
        <dbReference type="Rhea" id="RHEA:42716"/>
        <dbReference type="Rhea" id="RHEA-COMP:10195"/>
        <dbReference type="Rhea" id="RHEA-COMP:10196"/>
        <dbReference type="ChEBI" id="CHEBI:15377"/>
        <dbReference type="ChEBI" id="CHEBI:15378"/>
        <dbReference type="ChEBI" id="CHEBI:16144"/>
        <dbReference type="ChEBI" id="CHEBI:33019"/>
        <dbReference type="ChEBI" id="CHEBI:43474"/>
        <dbReference type="ChEBI" id="CHEBI:58057"/>
        <dbReference type="ChEBI" id="CHEBI:74455"/>
        <dbReference type="ChEBI" id="CHEBI:82743"/>
        <dbReference type="ChEBI" id="CHEBI:143703"/>
        <dbReference type="EC" id="2.9.1.3"/>
    </reaction>
</comment>
<dbReference type="EMBL" id="CP051180">
    <property type="protein sequence ID" value="QIZ78953.1"/>
    <property type="molecule type" value="Genomic_DNA"/>
</dbReference>
<dbReference type="NCBIfam" id="NF008750">
    <property type="entry name" value="PRK11784.1-2"/>
    <property type="match status" value="1"/>
</dbReference>
<dbReference type="PROSITE" id="PS50206">
    <property type="entry name" value="RHODANESE_3"/>
    <property type="match status" value="1"/>
</dbReference>
<name>A0A6H1UKV7_9GAMM</name>
<sequence length="366" mass="41736">MPNTIAPSDYLTLLLNKTPIIDLRAPVEYRKGTLPGGISLPLMNDSERGKVGHCYKHKGQQAAVELGHQLVSGDIKAERINAWMAQIEKQPETVLCCFRGGMRSQISQAWLKEAGSNRPYIQGGYKAVRQYLIGETERVASQSDLIILSGMTGSGKTDFLNERSDSVDLEGIANHRGSSFGRMLTEQPSQIDFENQLALALIRHNQQQNTLLLEDESRLIGRESLPLELYNLMMLAPRVVLVRSTAERVEQTLKDYVVTKFQAYRERDGEEQGWQAFSDYLLSSLERVQKRLGQQRYDKLKQQMLAALAAQQSRNDLDQHRVWIEAMLLDYYDPMYHYQRSKLEAPILYQGSWQEVHQFLNGLSTN</sequence>
<dbReference type="EC" id="2.9.1.3" evidence="2"/>
<dbReference type="PANTHER" id="PTHR30401:SF0">
    <property type="entry name" value="TRNA 2-SELENOURIDINE SYNTHASE"/>
    <property type="match status" value="1"/>
</dbReference>
<dbReference type="InterPro" id="IPR017582">
    <property type="entry name" value="SelU"/>
</dbReference>
<comment type="subunit">
    <text evidence="2">Monomer.</text>
</comment>
<dbReference type="InterPro" id="IPR058840">
    <property type="entry name" value="AAA_SelU"/>
</dbReference>
<comment type="similarity">
    <text evidence="2">Belongs to the SelU family.</text>
</comment>
<dbReference type="GO" id="GO:0002098">
    <property type="term" value="P:tRNA wobble uridine modification"/>
    <property type="evidence" value="ECO:0007669"/>
    <property type="project" value="UniProtKB-UniRule"/>
</dbReference>
<accession>A0A6H1UKV7</accession>
<dbReference type="RefSeq" id="WP_168663431.1">
    <property type="nucleotide sequence ID" value="NZ_CP051180.1"/>
</dbReference>
<dbReference type="AlphaFoldDB" id="A0A6H1UKV7"/>
<proteinExistence type="inferred from homology"/>
<gene>
    <name evidence="4" type="primary">mnmH</name>
    <name evidence="2" type="synonym">selU</name>
    <name evidence="4" type="ORF">HER31_16840</name>
</gene>
<keyword evidence="5" id="KW-1185">Reference proteome</keyword>
<evidence type="ECO:0000313" key="4">
    <source>
        <dbReference type="EMBL" id="QIZ78953.1"/>
    </source>
</evidence>
<reference evidence="4 5" key="1">
    <citation type="submission" date="2020-04" db="EMBL/GenBank/DDBJ databases">
        <title>Ferrimonas sp. S7 isolated from sea water.</title>
        <authorList>
            <person name="Bae S.S."/>
            <person name="Baek K."/>
        </authorList>
    </citation>
    <scope>NUCLEOTIDE SEQUENCE [LARGE SCALE GENOMIC DNA]</scope>
    <source>
        <strain evidence="4 5">S7</strain>
    </source>
</reference>
<protein>
    <recommendedName>
        <fullName evidence="2">tRNA 2-selenouridine synthase</fullName>
        <ecNumber evidence="2">2.9.1.3</ecNumber>
    </recommendedName>
</protein>
<dbReference type="GO" id="GO:0016765">
    <property type="term" value="F:transferase activity, transferring alkyl or aryl (other than methyl) groups"/>
    <property type="evidence" value="ECO:0007669"/>
    <property type="project" value="UniProtKB-UniRule"/>
</dbReference>
<comment type="function">
    <text evidence="2">Involved in the post-transcriptional modification of the uridine at the wobble position (U34) of tRNA(Lys), tRNA(Glu) and tRNA(Gln). Catalyzes the conversion of 2-thiouridine (S2U-RNA) to 2-selenouridine (Se2U-RNA). Acts in a two-step process involving geranylation of 2-thiouridine (S2U) to S-geranyl-2-thiouridine (geS2U) and subsequent selenation of the latter derivative to 2-selenouridine (Se2U) in the tRNA chain.</text>
</comment>
<evidence type="ECO:0000259" key="3">
    <source>
        <dbReference type="PROSITE" id="PS50206"/>
    </source>
</evidence>
<comment type="catalytic activity">
    <reaction evidence="2">
        <text>5-methylaminomethyl-2-(Se-phospho)selenouridine(34) in tRNA + H2O = 5-methylaminomethyl-2-selenouridine(34) in tRNA + phosphate</text>
        <dbReference type="Rhea" id="RHEA:60176"/>
        <dbReference type="Rhea" id="RHEA-COMP:10196"/>
        <dbReference type="Rhea" id="RHEA-COMP:15523"/>
        <dbReference type="ChEBI" id="CHEBI:15377"/>
        <dbReference type="ChEBI" id="CHEBI:43474"/>
        <dbReference type="ChEBI" id="CHEBI:82743"/>
        <dbReference type="ChEBI" id="CHEBI:143702"/>
    </reaction>
</comment>
<dbReference type="NCBIfam" id="NF008751">
    <property type="entry name" value="PRK11784.1-3"/>
    <property type="match status" value="1"/>
</dbReference>
<dbReference type="Pfam" id="PF00581">
    <property type="entry name" value="Rhodanese"/>
    <property type="match status" value="1"/>
</dbReference>
<evidence type="ECO:0000256" key="1">
    <source>
        <dbReference type="ARBA" id="ARBA00023266"/>
    </source>
</evidence>